<protein>
    <recommendedName>
        <fullName evidence="3">Outer membrane protein beta-barrel domain-containing protein</fullName>
    </recommendedName>
</protein>
<evidence type="ECO:0008006" key="3">
    <source>
        <dbReference type="Google" id="ProtNLM"/>
    </source>
</evidence>
<dbReference type="OrthoDB" id="5381546at2"/>
<keyword evidence="2" id="KW-1185">Reference proteome</keyword>
<comment type="caution">
    <text evidence="1">The sequence shown here is derived from an EMBL/GenBank/DDBJ whole genome shotgun (WGS) entry which is preliminary data.</text>
</comment>
<reference evidence="1 2" key="1">
    <citation type="submission" date="2018-04" db="EMBL/GenBank/DDBJ databases">
        <title>Adhaeribacter sp. HMF7616 genome sequencing and assembly.</title>
        <authorList>
            <person name="Kang H."/>
            <person name="Kang J."/>
            <person name="Cha I."/>
            <person name="Kim H."/>
            <person name="Joh K."/>
        </authorList>
    </citation>
    <scope>NUCLEOTIDE SEQUENCE [LARGE SCALE GENOMIC DNA]</scope>
    <source>
        <strain evidence="1 2">HMF7616</strain>
    </source>
</reference>
<dbReference type="AlphaFoldDB" id="A0A369QNX6"/>
<accession>A0A369QNX6</accession>
<dbReference type="EMBL" id="QASA01000001">
    <property type="protein sequence ID" value="RDC63918.1"/>
    <property type="molecule type" value="Genomic_DNA"/>
</dbReference>
<proteinExistence type="predicted"/>
<dbReference type="Proteomes" id="UP000253919">
    <property type="component" value="Unassembled WGS sequence"/>
</dbReference>
<evidence type="ECO:0000313" key="2">
    <source>
        <dbReference type="Proteomes" id="UP000253919"/>
    </source>
</evidence>
<gene>
    <name evidence="1" type="ORF">AHMF7616_02527</name>
</gene>
<evidence type="ECO:0000313" key="1">
    <source>
        <dbReference type="EMBL" id="RDC63918.1"/>
    </source>
</evidence>
<organism evidence="1 2">
    <name type="scientific">Adhaeribacter pallidiroseus</name>
    <dbReference type="NCBI Taxonomy" id="2072847"/>
    <lineage>
        <taxon>Bacteria</taxon>
        <taxon>Pseudomonadati</taxon>
        <taxon>Bacteroidota</taxon>
        <taxon>Cytophagia</taxon>
        <taxon>Cytophagales</taxon>
        <taxon>Hymenobacteraceae</taxon>
        <taxon>Adhaeribacter</taxon>
    </lineage>
</organism>
<dbReference type="RefSeq" id="WP_115373142.1">
    <property type="nucleotide sequence ID" value="NZ_QASA01000001.1"/>
</dbReference>
<name>A0A369QNX6_9BACT</name>
<sequence>MKIIYLIWTWFTLLVSINGTAWAQDTQLIAVKRKWYIPNQATLQFAGNIGFVSAGLGYSLRQDKINLDFLYGFTPGFEAQTSIHTLTGKFTYTAWNKQYTSGYNWEILQFGSSISYSFGPQFYTALPKHYPDGYYFWTTSFRLVPFMSTALGKTTSGKLAETGIKRVKAYLEVGTHDLAVLSIVTNKALNPWDIVSFAVGSKFMF</sequence>